<dbReference type="STRING" id="639283.Snov_2906"/>
<gene>
    <name evidence="2" type="ordered locus">Snov_2906</name>
</gene>
<reference evidence="2 3" key="1">
    <citation type="journal article" date="2012" name="Stand. Genomic Sci.">
        <title>Complete genome sequence of the facultatively chemolithoautotrophic and methylotrophic alpha Proteobacterium Starkeya novella type strain (ATCC 8093(T)).</title>
        <authorList>
            <person name="Kappler U."/>
            <person name="Davenport K."/>
            <person name="Beatson S."/>
            <person name="Lucas S."/>
            <person name="Lapidus A."/>
            <person name="Copeland A."/>
            <person name="Berry K.W."/>
            <person name="Glavina Del Rio T."/>
            <person name="Hammon N."/>
            <person name="Dalin E."/>
            <person name="Tice H."/>
            <person name="Pitluck S."/>
            <person name="Richardson P."/>
            <person name="Bruce D."/>
            <person name="Goodwin L.A."/>
            <person name="Han C."/>
            <person name="Tapia R."/>
            <person name="Detter J.C."/>
            <person name="Chang Y.J."/>
            <person name="Jeffries C.D."/>
            <person name="Land M."/>
            <person name="Hauser L."/>
            <person name="Kyrpides N.C."/>
            <person name="Goker M."/>
            <person name="Ivanova N."/>
            <person name="Klenk H.P."/>
            <person name="Woyke T."/>
        </authorList>
    </citation>
    <scope>NUCLEOTIDE SEQUENCE [LARGE SCALE GENOMIC DNA]</scope>
    <source>
        <strain evidence="3">ATCC 8093 / DSM 506 / JCM 20403 / CCM 1077 / IAM 12100 / NBRC 12443 / NCIMB 10456</strain>
    </source>
</reference>
<protein>
    <submittedName>
        <fullName evidence="2">Uncharacterized protein</fullName>
    </submittedName>
</protein>
<dbReference type="HOGENOM" id="CLU_198031_0_0_5"/>
<feature type="region of interest" description="Disordered" evidence="1">
    <location>
        <begin position="49"/>
        <end position="74"/>
    </location>
</feature>
<dbReference type="eggNOG" id="ENOG5031DN8">
    <property type="taxonomic scope" value="Bacteria"/>
</dbReference>
<evidence type="ECO:0000256" key="1">
    <source>
        <dbReference type="SAM" id="MobiDB-lite"/>
    </source>
</evidence>
<feature type="compositionally biased region" description="Basic and acidic residues" evidence="1">
    <location>
        <begin position="49"/>
        <end position="60"/>
    </location>
</feature>
<dbReference type="EMBL" id="CP002026">
    <property type="protein sequence ID" value="ADH90189.1"/>
    <property type="molecule type" value="Genomic_DNA"/>
</dbReference>
<proteinExistence type="predicted"/>
<dbReference type="KEGG" id="sno:Snov_2906"/>
<dbReference type="OrthoDB" id="8456503at2"/>
<organism evidence="2 3">
    <name type="scientific">Ancylobacter novellus (strain ATCC 8093 / DSM 506 / JCM 20403 / CCM 1077 / IAM 12100 / NBRC 12443 / NCIMB 10456)</name>
    <name type="common">Starkeya novella</name>
    <dbReference type="NCBI Taxonomy" id="639283"/>
    <lineage>
        <taxon>Bacteria</taxon>
        <taxon>Pseudomonadati</taxon>
        <taxon>Pseudomonadota</taxon>
        <taxon>Alphaproteobacteria</taxon>
        <taxon>Hyphomicrobiales</taxon>
        <taxon>Xanthobacteraceae</taxon>
        <taxon>Ancylobacter</taxon>
    </lineage>
</organism>
<keyword evidence="3" id="KW-1185">Reference proteome</keyword>
<evidence type="ECO:0000313" key="3">
    <source>
        <dbReference type="Proteomes" id="UP000006633"/>
    </source>
</evidence>
<dbReference type="AlphaFoldDB" id="D7A6J1"/>
<evidence type="ECO:0000313" key="2">
    <source>
        <dbReference type="EMBL" id="ADH90189.1"/>
    </source>
</evidence>
<name>D7A6J1_ANCN5</name>
<feature type="region of interest" description="Disordered" evidence="1">
    <location>
        <begin position="1"/>
        <end position="22"/>
    </location>
</feature>
<dbReference type="RefSeq" id="WP_013167692.1">
    <property type="nucleotide sequence ID" value="NC_014217.1"/>
</dbReference>
<accession>D7A6J1</accession>
<sequence length="74" mass="8163">MMAPARDPTFKPKLSQTESKAEAASRIAKSLIKQEAALREAKTARLREARLAKEAAEHAVDTSAPKPPRTRRKP</sequence>
<dbReference type="Proteomes" id="UP000006633">
    <property type="component" value="Chromosome"/>
</dbReference>